<dbReference type="InterPro" id="IPR036680">
    <property type="entry name" value="SPOR-like_sf"/>
</dbReference>
<accession>A0A2T1DKZ5</accession>
<dbReference type="Proteomes" id="UP000238634">
    <property type="component" value="Unassembled WGS sequence"/>
</dbReference>
<dbReference type="GO" id="GO:0042834">
    <property type="term" value="F:peptidoglycan binding"/>
    <property type="evidence" value="ECO:0007669"/>
    <property type="project" value="InterPro"/>
</dbReference>
<evidence type="ECO:0000313" key="3">
    <source>
        <dbReference type="Proteomes" id="UP000238634"/>
    </source>
</evidence>
<sequence>MTCVSPSVSRQNRWKRIQRSVSFIVLGGCLSGLIAPIAAAQSPGFPLPPAPPATPVPPQTLPTLPVEGTPLPSDRVFQAPINQQPVPIAAPSNRPQYRVFVNGDSALLLQQVRRVEPQAFIQQYGGRQVIQAGVFSTEANARQQTEALAAQGIASEISTSNMGSLPGGNSARGYYVVVPEGRSDLNDLRDRTIRLGVQQNSIQLRDRPLGPHLAVGPFAQRQQAETMERYLRDKGNLDARIVFDR</sequence>
<keyword evidence="1" id="KW-0812">Transmembrane</keyword>
<proteinExistence type="predicted"/>
<dbReference type="STRING" id="1920490.GCA_001895925_02163"/>
<reference evidence="2 3" key="1">
    <citation type="submission" date="2018-02" db="EMBL/GenBank/DDBJ databases">
        <authorList>
            <person name="Cohen D.B."/>
            <person name="Kent A.D."/>
        </authorList>
    </citation>
    <scope>NUCLEOTIDE SEQUENCE [LARGE SCALE GENOMIC DNA]</scope>
    <source>
        <strain evidence="2 3">ULC007</strain>
    </source>
</reference>
<keyword evidence="1" id="KW-0472">Membrane</keyword>
<gene>
    <name evidence="2" type="ORF">C7B65_04325</name>
</gene>
<dbReference type="EMBL" id="PVWG01000003">
    <property type="protein sequence ID" value="PSB21170.1"/>
    <property type="molecule type" value="Genomic_DNA"/>
</dbReference>
<feature type="transmembrane region" description="Helical" evidence="1">
    <location>
        <begin position="21"/>
        <end position="39"/>
    </location>
</feature>
<name>A0A2T1DKZ5_9CYAN</name>
<dbReference type="SUPFAM" id="SSF110997">
    <property type="entry name" value="Sporulation related repeat"/>
    <property type="match status" value="1"/>
</dbReference>
<reference evidence="2 3" key="2">
    <citation type="submission" date="2018-03" db="EMBL/GenBank/DDBJ databases">
        <title>The ancient ancestry and fast evolution of plastids.</title>
        <authorList>
            <person name="Moore K.R."/>
            <person name="Magnabosco C."/>
            <person name="Momper L."/>
            <person name="Gold D.A."/>
            <person name="Bosak T."/>
            <person name="Fournier G.P."/>
        </authorList>
    </citation>
    <scope>NUCLEOTIDE SEQUENCE [LARGE SCALE GENOMIC DNA]</scope>
    <source>
        <strain evidence="2 3">ULC007</strain>
    </source>
</reference>
<evidence type="ECO:0008006" key="4">
    <source>
        <dbReference type="Google" id="ProtNLM"/>
    </source>
</evidence>
<evidence type="ECO:0000256" key="1">
    <source>
        <dbReference type="SAM" id="Phobius"/>
    </source>
</evidence>
<organism evidence="2 3">
    <name type="scientific">Phormidesmis priestleyi ULC007</name>
    <dbReference type="NCBI Taxonomy" id="1920490"/>
    <lineage>
        <taxon>Bacteria</taxon>
        <taxon>Bacillati</taxon>
        <taxon>Cyanobacteriota</taxon>
        <taxon>Cyanophyceae</taxon>
        <taxon>Leptolyngbyales</taxon>
        <taxon>Leptolyngbyaceae</taxon>
        <taxon>Phormidesmis</taxon>
    </lineage>
</organism>
<keyword evidence="3" id="KW-1185">Reference proteome</keyword>
<comment type="caution">
    <text evidence="2">The sequence shown here is derived from an EMBL/GenBank/DDBJ whole genome shotgun (WGS) entry which is preliminary data.</text>
</comment>
<protein>
    <recommendedName>
        <fullName evidence="4">SPOR domain-containing protein</fullName>
    </recommendedName>
</protein>
<dbReference type="RefSeq" id="WP_073069825.1">
    <property type="nucleotide sequence ID" value="NZ_MPPI01000004.1"/>
</dbReference>
<keyword evidence="1" id="KW-1133">Transmembrane helix</keyword>
<dbReference type="AlphaFoldDB" id="A0A2T1DKZ5"/>
<evidence type="ECO:0000313" key="2">
    <source>
        <dbReference type="EMBL" id="PSB21170.1"/>
    </source>
</evidence>
<dbReference type="OrthoDB" id="466791at2"/>